<feature type="transmembrane region" description="Helical" evidence="1">
    <location>
        <begin position="31"/>
        <end position="49"/>
    </location>
</feature>
<dbReference type="Proteomes" id="UP000183940">
    <property type="component" value="Unassembled WGS sequence"/>
</dbReference>
<keyword evidence="1" id="KW-0812">Transmembrane</keyword>
<organism evidence="2 3">
    <name type="scientific">Roseofilum reptotaenium AO1-A</name>
    <dbReference type="NCBI Taxonomy" id="1925591"/>
    <lineage>
        <taxon>Bacteria</taxon>
        <taxon>Bacillati</taxon>
        <taxon>Cyanobacteriota</taxon>
        <taxon>Cyanophyceae</taxon>
        <taxon>Desertifilales</taxon>
        <taxon>Desertifilaceae</taxon>
        <taxon>Roseofilum</taxon>
    </lineage>
</organism>
<name>A0A1L9QKK3_9CYAN</name>
<sequence length="220" mass="25439">MAFPQHWQIWLASGGLVIVPVFFQAPLVRLFPELSFVMTLGWIGISWMLRTRHWGQLWGDLLLGFSWSWLAGSIYWGWLRWEPLYHLPIEAIALPFVLLDLVLRCRQSRNSWGLIGHFFYLGSLLGTAITDIYFYLVDLIPHWRQLMQVEPEFVRPVFQEAIAQIYTPWGGFWAGALLTLLLVMGLFPLRSKQIQWWAFSGAVLSTLVVDGLFWLAALCA</sequence>
<protein>
    <recommendedName>
        <fullName evidence="4">DUF3120 domain-containing protein</fullName>
    </recommendedName>
</protein>
<dbReference type="Pfam" id="PF11318">
    <property type="entry name" value="DUF3120"/>
    <property type="match status" value="1"/>
</dbReference>
<feature type="transmembrane region" description="Helical" evidence="1">
    <location>
        <begin position="115"/>
        <end position="136"/>
    </location>
</feature>
<evidence type="ECO:0008006" key="4">
    <source>
        <dbReference type="Google" id="ProtNLM"/>
    </source>
</evidence>
<keyword evidence="3" id="KW-1185">Reference proteome</keyword>
<evidence type="ECO:0000256" key="1">
    <source>
        <dbReference type="SAM" id="Phobius"/>
    </source>
</evidence>
<feature type="transmembrane region" description="Helical" evidence="1">
    <location>
        <begin position="170"/>
        <end position="189"/>
    </location>
</feature>
<gene>
    <name evidence="2" type="ORF">BI308_23390</name>
</gene>
<proteinExistence type="predicted"/>
<dbReference type="EMBL" id="MLAW01000062">
    <property type="protein sequence ID" value="OJJ16899.1"/>
    <property type="molecule type" value="Genomic_DNA"/>
</dbReference>
<feature type="transmembrane region" description="Helical" evidence="1">
    <location>
        <begin position="196"/>
        <end position="217"/>
    </location>
</feature>
<dbReference type="AlphaFoldDB" id="A0A1L9QKK3"/>
<evidence type="ECO:0000313" key="3">
    <source>
        <dbReference type="Proteomes" id="UP000183940"/>
    </source>
</evidence>
<evidence type="ECO:0000313" key="2">
    <source>
        <dbReference type="EMBL" id="OJJ16899.1"/>
    </source>
</evidence>
<keyword evidence="1" id="KW-1133">Transmembrane helix</keyword>
<feature type="transmembrane region" description="Helical" evidence="1">
    <location>
        <begin position="61"/>
        <end position="78"/>
    </location>
</feature>
<reference evidence="2" key="1">
    <citation type="submission" date="2016-10" db="EMBL/GenBank/DDBJ databases">
        <title>CRISPR-Cas defence system in Roseofilum reptotaenium: evidence of a bacteriophage-cyanobacterium arms race in the coral black band disease.</title>
        <authorList>
            <person name="Buerger P."/>
            <person name="Wood-Charlson E.M."/>
            <person name="Weynberg K.D."/>
            <person name="Willis B."/>
            <person name="Van Oppen M.J."/>
        </authorList>
    </citation>
    <scope>NUCLEOTIDE SEQUENCE [LARGE SCALE GENOMIC DNA]</scope>
    <source>
        <strain evidence="2">AO1-A</strain>
    </source>
</reference>
<accession>A0A1L9QKK3</accession>
<keyword evidence="1" id="KW-0472">Membrane</keyword>
<feature type="transmembrane region" description="Helical" evidence="1">
    <location>
        <begin position="84"/>
        <end position="103"/>
    </location>
</feature>
<dbReference type="InterPro" id="IPR021468">
    <property type="entry name" value="DUF3120"/>
</dbReference>
<dbReference type="STRING" id="1925591.BI308_23390"/>
<comment type="caution">
    <text evidence="2">The sequence shown here is derived from an EMBL/GenBank/DDBJ whole genome shotgun (WGS) entry which is preliminary data.</text>
</comment>
<feature type="transmembrane region" description="Helical" evidence="1">
    <location>
        <begin position="7"/>
        <end position="25"/>
    </location>
</feature>